<dbReference type="InterPro" id="IPR002938">
    <property type="entry name" value="FAD-bd"/>
</dbReference>
<evidence type="ECO:0000256" key="4">
    <source>
        <dbReference type="ARBA" id="ARBA00023002"/>
    </source>
</evidence>
<dbReference type="Pfam" id="PF01494">
    <property type="entry name" value="FAD_binding_3"/>
    <property type="match status" value="1"/>
</dbReference>
<feature type="domain" description="FAD-binding" evidence="6">
    <location>
        <begin position="169"/>
        <end position="370"/>
    </location>
</feature>
<evidence type="ECO:0000256" key="1">
    <source>
        <dbReference type="ARBA" id="ARBA00007992"/>
    </source>
</evidence>
<keyword evidence="4" id="KW-0560">Oxidoreductase</keyword>
<evidence type="ECO:0000256" key="3">
    <source>
        <dbReference type="ARBA" id="ARBA00022827"/>
    </source>
</evidence>
<organism evidence="7 8">
    <name type="scientific">Aspergillus terreus (strain NIH 2624 / FGSC A1156)</name>
    <dbReference type="NCBI Taxonomy" id="341663"/>
    <lineage>
        <taxon>Eukaryota</taxon>
        <taxon>Fungi</taxon>
        <taxon>Dikarya</taxon>
        <taxon>Ascomycota</taxon>
        <taxon>Pezizomycotina</taxon>
        <taxon>Eurotiomycetes</taxon>
        <taxon>Eurotiomycetidae</taxon>
        <taxon>Eurotiales</taxon>
        <taxon>Aspergillaceae</taxon>
        <taxon>Aspergillus</taxon>
        <taxon>Aspergillus subgen. Circumdati</taxon>
    </lineage>
</organism>
<evidence type="ECO:0000313" key="8">
    <source>
        <dbReference type="Proteomes" id="UP000007963"/>
    </source>
</evidence>
<evidence type="ECO:0000256" key="5">
    <source>
        <dbReference type="ARBA" id="ARBA00023033"/>
    </source>
</evidence>
<evidence type="ECO:0000313" key="7">
    <source>
        <dbReference type="EMBL" id="EAU29463.1"/>
    </source>
</evidence>
<dbReference type="EMBL" id="CH476609">
    <property type="protein sequence ID" value="EAU29463.1"/>
    <property type="molecule type" value="Genomic_DNA"/>
</dbReference>
<dbReference type="Proteomes" id="UP000007963">
    <property type="component" value="Unassembled WGS sequence"/>
</dbReference>
<comment type="similarity">
    <text evidence="1">Belongs to the paxM FAD-dependent monooxygenase family.</text>
</comment>
<reference evidence="8" key="1">
    <citation type="submission" date="2005-09" db="EMBL/GenBank/DDBJ databases">
        <title>Annotation of the Aspergillus terreus NIH2624 genome.</title>
        <authorList>
            <person name="Birren B.W."/>
            <person name="Lander E.S."/>
            <person name="Galagan J.E."/>
            <person name="Nusbaum C."/>
            <person name="Devon K."/>
            <person name="Henn M."/>
            <person name="Ma L.-J."/>
            <person name="Jaffe D.B."/>
            <person name="Butler J."/>
            <person name="Alvarez P."/>
            <person name="Gnerre S."/>
            <person name="Grabherr M."/>
            <person name="Kleber M."/>
            <person name="Mauceli E.W."/>
            <person name="Brockman W."/>
            <person name="Rounsley S."/>
            <person name="Young S.K."/>
            <person name="LaButti K."/>
            <person name="Pushparaj V."/>
            <person name="DeCaprio D."/>
            <person name="Crawford M."/>
            <person name="Koehrsen M."/>
            <person name="Engels R."/>
            <person name="Montgomery P."/>
            <person name="Pearson M."/>
            <person name="Howarth C."/>
            <person name="Larson L."/>
            <person name="Luoma S."/>
            <person name="White J."/>
            <person name="Alvarado L."/>
            <person name="Kodira C.D."/>
            <person name="Zeng Q."/>
            <person name="Oleary S."/>
            <person name="Yandava C."/>
            <person name="Denning D.W."/>
            <person name="Nierman W.C."/>
            <person name="Milne T."/>
            <person name="Madden K."/>
        </authorList>
    </citation>
    <scope>NUCLEOTIDE SEQUENCE [LARGE SCALE GENOMIC DNA]</scope>
    <source>
        <strain evidence="8">NIH 2624 / FGSC A1156</strain>
    </source>
</reference>
<keyword evidence="2" id="KW-0285">Flavoprotein</keyword>
<dbReference type="GO" id="GO:0071949">
    <property type="term" value="F:FAD binding"/>
    <property type="evidence" value="ECO:0007669"/>
    <property type="project" value="InterPro"/>
</dbReference>
<dbReference type="PRINTS" id="PR00420">
    <property type="entry name" value="RNGMNOXGNASE"/>
</dbReference>
<dbReference type="HOGENOM" id="CLU_009665_18_0_1"/>
<dbReference type="RefSeq" id="XP_001209316.1">
    <property type="nucleotide sequence ID" value="XM_001209316.1"/>
</dbReference>
<dbReference type="SUPFAM" id="SSF51905">
    <property type="entry name" value="FAD/NAD(P)-binding domain"/>
    <property type="match status" value="1"/>
</dbReference>
<evidence type="ECO:0000259" key="6">
    <source>
        <dbReference type="Pfam" id="PF01494"/>
    </source>
</evidence>
<dbReference type="GO" id="GO:0004497">
    <property type="term" value="F:monooxygenase activity"/>
    <property type="evidence" value="ECO:0007669"/>
    <property type="project" value="UniProtKB-KW"/>
</dbReference>
<proteinExistence type="inferred from homology"/>
<dbReference type="Gene3D" id="3.50.50.60">
    <property type="entry name" value="FAD/NAD(P)-binding domain"/>
    <property type="match status" value="1"/>
</dbReference>
<keyword evidence="3" id="KW-0274">FAD</keyword>
<dbReference type="PANTHER" id="PTHR13789:SF309">
    <property type="entry name" value="PUTATIVE (AFU_ORTHOLOGUE AFUA_6G14510)-RELATED"/>
    <property type="match status" value="1"/>
</dbReference>
<name>Q0C8H0_ASPTN</name>
<evidence type="ECO:0000256" key="2">
    <source>
        <dbReference type="ARBA" id="ARBA00022630"/>
    </source>
</evidence>
<dbReference type="AlphaFoldDB" id="Q0C8H0"/>
<sequence>MKIVIVGGGIAGCAAYLELKKHLPPPAPGEMHSITIYEAYGTKKDTKQHNPDGSPTPSHALVIGGGLAVGPNGLNVVKRLDEDLLRDIVRGGYTLATSNIKNKNGRLLMRMSNAEDCSTPEGGSMHMVGSSRHLLWHCFRQRIPDRDIITKRVVKVAASRDGRNKIYLHGEDDPIDADLVIGADGVKGIVKRALFPDAQEDLYPPHYEYVLPSTWRSNFVEPGSGNFILGGNGFFGYFFANSAQSAPNRDSPYHVSEPGDTLAWWSTYSVDECPNPKTLDKADVARQLRERHSHWQDPVIQRVLNSLEVENLYPTWTSPQLPTWEREGVVLVGDAAHALPPSSGQGTSQALEDVESLTLLLCHYLREQKPANDPLTLKHVISTAAKQYMHLRRPRIEAILDEARRRQDQKRNMGWLEEMFMYCFMWILGCFPSVVSKPAKQVFNYNIADEVAKLLASDK</sequence>
<dbReference type="GeneID" id="4319559"/>
<dbReference type="OMA" id="DAKHRQN"/>
<protein>
    <recommendedName>
        <fullName evidence="6">FAD-binding domain-containing protein</fullName>
    </recommendedName>
</protein>
<accession>Q0C8H0</accession>
<dbReference type="PANTHER" id="PTHR13789">
    <property type="entry name" value="MONOOXYGENASE"/>
    <property type="match status" value="1"/>
</dbReference>
<dbReference type="STRING" id="341663.Q0C8H0"/>
<dbReference type="VEuPathDB" id="FungiDB:ATEG_10014"/>
<dbReference type="InterPro" id="IPR036188">
    <property type="entry name" value="FAD/NAD-bd_sf"/>
</dbReference>
<gene>
    <name evidence="7" type="ORF">ATEG_10014</name>
</gene>
<dbReference type="eggNOG" id="KOG2614">
    <property type="taxonomic scope" value="Eukaryota"/>
</dbReference>
<dbReference type="OrthoDB" id="16820at2759"/>
<dbReference type="InterPro" id="IPR050493">
    <property type="entry name" value="FAD-dep_Monooxygenase_BioMet"/>
</dbReference>
<keyword evidence="5" id="KW-0503">Monooxygenase</keyword>